<dbReference type="RefSeq" id="WP_311384969.1">
    <property type="nucleotide sequence ID" value="NZ_JAVRHU010000002.1"/>
</dbReference>
<dbReference type="EMBL" id="JAVRHU010000002">
    <property type="protein sequence ID" value="MDT0621324.1"/>
    <property type="molecule type" value="Genomic_DNA"/>
</dbReference>
<comment type="caution">
    <text evidence="3">The sequence shown here is derived from an EMBL/GenBank/DDBJ whole genome shotgun (WGS) entry which is preliminary data.</text>
</comment>
<protein>
    <submittedName>
        <fullName evidence="3">S1-like domain-containing RNA-binding protein</fullName>
    </submittedName>
</protein>
<feature type="domain" description="S1 motif" evidence="2">
    <location>
        <begin position="144"/>
        <end position="206"/>
    </location>
</feature>
<reference evidence="3 4" key="1">
    <citation type="submission" date="2023-09" db="EMBL/GenBank/DDBJ databases">
        <authorList>
            <person name="Rey-Velasco X."/>
        </authorList>
    </citation>
    <scope>NUCLEOTIDE SEQUENCE [LARGE SCALE GENOMIC DNA]</scope>
    <source>
        <strain evidence="3 4">P007</strain>
    </source>
</reference>
<evidence type="ECO:0000256" key="1">
    <source>
        <dbReference type="PIRNR" id="PIRNR012524"/>
    </source>
</evidence>
<dbReference type="Pfam" id="PF17783">
    <property type="entry name" value="WHD_CvfB"/>
    <property type="match status" value="1"/>
</dbReference>
<gene>
    <name evidence="3" type="ORF">RM520_06800</name>
</gene>
<dbReference type="InterPro" id="IPR039566">
    <property type="entry name" value="CvfB_S1_st"/>
</dbReference>
<keyword evidence="4" id="KW-1185">Reference proteome</keyword>
<organism evidence="3 4">
    <name type="scientific">Croceitalea vernalis</name>
    <dbReference type="NCBI Taxonomy" id="3075599"/>
    <lineage>
        <taxon>Bacteria</taxon>
        <taxon>Pseudomonadati</taxon>
        <taxon>Bacteroidota</taxon>
        <taxon>Flavobacteriia</taxon>
        <taxon>Flavobacteriales</taxon>
        <taxon>Flavobacteriaceae</taxon>
        <taxon>Croceitalea</taxon>
    </lineage>
</organism>
<evidence type="ECO:0000313" key="3">
    <source>
        <dbReference type="EMBL" id="MDT0621324.1"/>
    </source>
</evidence>
<dbReference type="SUPFAM" id="SSF50249">
    <property type="entry name" value="Nucleic acid-binding proteins"/>
    <property type="match status" value="1"/>
</dbReference>
<name>A0ABU3BGR3_9FLAO</name>
<accession>A0ABU3BGR3</accession>
<dbReference type="PANTHER" id="PTHR37296">
    <property type="entry name" value="CONSERVED VIRULENCE FACTOR B"/>
    <property type="match status" value="1"/>
</dbReference>
<sequence length="278" mass="32031">MIELGNYNTLSVLRSTSVGVFLGDEDGTEILLPNKYVPENIQLDDKLNVFCYLDHMERPIATTLNPDIQRNKFGFLKVAEVNQFGAFMQWGLEKHLLVPFREQRLKMQEGNWYVVYCYLDDQSFRLVASNKIDKFLNNDNLDLKVNDETSAIVTRKTDLGWEVILDDKYKGLLFFSDVFKPISIGMKLKAFVKKVRDDNKIDISLQPIGSKMLDSTSETIYKELLANNGFLPLNDKSDPELIKNQLQISKKAFKKGIGVLYKERRILIKDDGIYVVQK</sequence>
<dbReference type="PANTHER" id="PTHR37296:SF1">
    <property type="entry name" value="CONSERVED VIRULENCE FACTOR B"/>
    <property type="match status" value="1"/>
</dbReference>
<comment type="similarity">
    <text evidence="1">Belongs to the CvfB family.</text>
</comment>
<proteinExistence type="inferred from homology"/>
<dbReference type="InterPro" id="IPR012340">
    <property type="entry name" value="NA-bd_OB-fold"/>
</dbReference>
<evidence type="ECO:0000259" key="2">
    <source>
        <dbReference type="SMART" id="SM00316"/>
    </source>
</evidence>
<dbReference type="InterPro" id="IPR036388">
    <property type="entry name" value="WH-like_DNA-bd_sf"/>
</dbReference>
<dbReference type="Gene3D" id="2.40.50.140">
    <property type="entry name" value="Nucleic acid-binding proteins"/>
    <property type="match status" value="2"/>
</dbReference>
<dbReference type="Proteomes" id="UP001250662">
    <property type="component" value="Unassembled WGS sequence"/>
</dbReference>
<dbReference type="InterPro" id="IPR014464">
    <property type="entry name" value="CvfB_fam"/>
</dbReference>
<dbReference type="Gene3D" id="1.10.10.10">
    <property type="entry name" value="Winged helix-like DNA-binding domain superfamily/Winged helix DNA-binding domain"/>
    <property type="match status" value="1"/>
</dbReference>
<dbReference type="Pfam" id="PF13509">
    <property type="entry name" value="S1_2"/>
    <property type="match status" value="1"/>
</dbReference>
<dbReference type="InterPro" id="IPR040764">
    <property type="entry name" value="CvfB_WH"/>
</dbReference>
<dbReference type="SMART" id="SM00316">
    <property type="entry name" value="S1"/>
    <property type="match status" value="1"/>
</dbReference>
<evidence type="ECO:0000313" key="4">
    <source>
        <dbReference type="Proteomes" id="UP001250662"/>
    </source>
</evidence>
<dbReference type="InterPro" id="IPR003029">
    <property type="entry name" value="S1_domain"/>
</dbReference>
<dbReference type="PIRSF" id="PIRSF012524">
    <property type="entry name" value="YitL_S1"/>
    <property type="match status" value="1"/>
</dbReference>